<evidence type="ECO:0000313" key="3">
    <source>
        <dbReference type="Proteomes" id="UP000054776"/>
    </source>
</evidence>
<keyword evidence="1" id="KW-0812">Transmembrane</keyword>
<protein>
    <submittedName>
        <fullName evidence="2">Uncharacterized protein</fullName>
    </submittedName>
</protein>
<gene>
    <name evidence="2" type="ORF">T01_9050</name>
</gene>
<name>A0A0V1C0A2_TRISP</name>
<accession>A0A0V1C0A2</accession>
<evidence type="ECO:0000256" key="1">
    <source>
        <dbReference type="SAM" id="Phobius"/>
    </source>
</evidence>
<feature type="transmembrane region" description="Helical" evidence="1">
    <location>
        <begin position="33"/>
        <end position="63"/>
    </location>
</feature>
<sequence length="96" mass="11733">LDVFYKLFQQIGRIFIYIHVASLFFNSKPLLQLFIFFLLFALFFFQSTLLLKFFLSFFLFFFFFPFSSLLSTFFFDLPLQCSFLFFLKIFTKQLLL</sequence>
<keyword evidence="3" id="KW-1185">Reference proteome</keyword>
<dbReference type="Proteomes" id="UP000054776">
    <property type="component" value="Unassembled WGS sequence"/>
</dbReference>
<keyword evidence="1" id="KW-1133">Transmembrane helix</keyword>
<keyword evidence="1" id="KW-0472">Membrane</keyword>
<dbReference type="EMBL" id="JYDH01000003">
    <property type="protein sequence ID" value="KRY42663.1"/>
    <property type="molecule type" value="Genomic_DNA"/>
</dbReference>
<organism evidence="2 3">
    <name type="scientific">Trichinella spiralis</name>
    <name type="common">Trichina worm</name>
    <dbReference type="NCBI Taxonomy" id="6334"/>
    <lineage>
        <taxon>Eukaryota</taxon>
        <taxon>Metazoa</taxon>
        <taxon>Ecdysozoa</taxon>
        <taxon>Nematoda</taxon>
        <taxon>Enoplea</taxon>
        <taxon>Dorylaimia</taxon>
        <taxon>Trichinellida</taxon>
        <taxon>Trichinellidae</taxon>
        <taxon>Trichinella</taxon>
    </lineage>
</organism>
<proteinExistence type="predicted"/>
<comment type="caution">
    <text evidence="2">The sequence shown here is derived from an EMBL/GenBank/DDBJ whole genome shotgun (WGS) entry which is preliminary data.</text>
</comment>
<dbReference type="InParanoid" id="A0A0V1C0A2"/>
<evidence type="ECO:0000313" key="2">
    <source>
        <dbReference type="EMBL" id="KRY42663.1"/>
    </source>
</evidence>
<reference evidence="2 3" key="1">
    <citation type="submission" date="2015-01" db="EMBL/GenBank/DDBJ databases">
        <title>Evolution of Trichinella species and genotypes.</title>
        <authorList>
            <person name="Korhonen P.K."/>
            <person name="Edoardo P."/>
            <person name="Giuseppe L.R."/>
            <person name="Gasser R.B."/>
        </authorList>
    </citation>
    <scope>NUCLEOTIDE SEQUENCE [LARGE SCALE GENOMIC DNA]</scope>
    <source>
        <strain evidence="2">ISS3</strain>
    </source>
</reference>
<feature type="non-terminal residue" evidence="2">
    <location>
        <position position="1"/>
    </location>
</feature>
<dbReference type="AlphaFoldDB" id="A0A0V1C0A2"/>